<gene>
    <name evidence="3" type="ORF">B0A73_21880</name>
    <name evidence="2" type="ORF">IW18_00515</name>
</gene>
<reference evidence="2 4" key="1">
    <citation type="submission" date="2015-01" db="EMBL/GenBank/DDBJ databases">
        <title>Genome of Flavobacterium hibernum DSM 12611.</title>
        <authorList>
            <person name="Stropko S.J."/>
            <person name="Pipes S.E."/>
            <person name="Newman J.D."/>
        </authorList>
    </citation>
    <scope>NUCLEOTIDE SEQUENCE [LARGE SCALE GENOMIC DNA]</scope>
    <source>
        <strain evidence="2 4">DSM 12611</strain>
    </source>
</reference>
<protein>
    <submittedName>
        <fullName evidence="2">Metallophosphoesterase</fullName>
    </submittedName>
</protein>
<dbReference type="Proteomes" id="UP000198302">
    <property type="component" value="Unassembled WGS sequence"/>
</dbReference>
<evidence type="ECO:0000313" key="5">
    <source>
        <dbReference type="Proteomes" id="UP000198302"/>
    </source>
</evidence>
<dbReference type="EMBL" id="MUGX01000041">
    <property type="protein sequence ID" value="OXA83659.1"/>
    <property type="molecule type" value="Genomic_DNA"/>
</dbReference>
<organism evidence="2 4">
    <name type="scientific">Flavobacterium hibernum</name>
    <dbReference type="NCBI Taxonomy" id="37752"/>
    <lineage>
        <taxon>Bacteria</taxon>
        <taxon>Pseudomonadati</taxon>
        <taxon>Bacteroidota</taxon>
        <taxon>Flavobacteriia</taxon>
        <taxon>Flavobacteriales</taxon>
        <taxon>Flavobacteriaceae</taxon>
        <taxon>Flavobacterium</taxon>
    </lineage>
</organism>
<feature type="domain" description="Calcineurin-like phosphoesterase" evidence="1">
    <location>
        <begin position="39"/>
        <end position="238"/>
    </location>
</feature>
<dbReference type="Proteomes" id="UP000032061">
    <property type="component" value="Unassembled WGS sequence"/>
</dbReference>
<dbReference type="RefSeq" id="WP_041515628.1">
    <property type="nucleotide sequence ID" value="NZ_JPRK01000002.1"/>
</dbReference>
<proteinExistence type="predicted"/>
<keyword evidence="5" id="KW-1185">Reference proteome</keyword>
<evidence type="ECO:0000313" key="4">
    <source>
        <dbReference type="Proteomes" id="UP000032061"/>
    </source>
</evidence>
<evidence type="ECO:0000313" key="2">
    <source>
        <dbReference type="EMBL" id="KIO54535.1"/>
    </source>
</evidence>
<dbReference type="PANTHER" id="PTHR43143">
    <property type="entry name" value="METALLOPHOSPHOESTERASE, CALCINEURIN SUPERFAMILY"/>
    <property type="match status" value="1"/>
</dbReference>
<dbReference type="InterPro" id="IPR051918">
    <property type="entry name" value="STPP_CPPED1"/>
</dbReference>
<dbReference type="OrthoDB" id="9791866at2"/>
<dbReference type="GO" id="GO:0016787">
    <property type="term" value="F:hydrolase activity"/>
    <property type="evidence" value="ECO:0007669"/>
    <property type="project" value="InterPro"/>
</dbReference>
<dbReference type="InterPro" id="IPR029052">
    <property type="entry name" value="Metallo-depent_PP-like"/>
</dbReference>
<evidence type="ECO:0000259" key="1">
    <source>
        <dbReference type="Pfam" id="PF00149"/>
    </source>
</evidence>
<reference evidence="3 5" key="2">
    <citation type="submission" date="2016-11" db="EMBL/GenBank/DDBJ databases">
        <title>Whole genomes of Flavobacteriaceae.</title>
        <authorList>
            <person name="Stine C."/>
            <person name="Li C."/>
            <person name="Tadesse D."/>
        </authorList>
    </citation>
    <scope>NUCLEOTIDE SEQUENCE [LARGE SCALE GENOMIC DNA]</scope>
    <source>
        <strain evidence="3 5">ATCC 51468</strain>
    </source>
</reference>
<name>A0A0D0ENF4_9FLAO</name>
<accession>A0A0D0ENF4</accession>
<dbReference type="AlphaFoldDB" id="A0A0D0ENF4"/>
<dbReference type="PANTHER" id="PTHR43143:SF1">
    <property type="entry name" value="SERINE_THREONINE-PROTEIN PHOSPHATASE CPPED1"/>
    <property type="match status" value="1"/>
</dbReference>
<dbReference type="EMBL" id="JPRK01000002">
    <property type="protein sequence ID" value="KIO54535.1"/>
    <property type="molecule type" value="Genomic_DNA"/>
</dbReference>
<dbReference type="InterPro" id="IPR004843">
    <property type="entry name" value="Calcineurin-like_PHP"/>
</dbReference>
<sequence>MKRRDLLKYIGLTAGTVALTGSTSIISAAEKSTKSKRVLRIAHITDVHIRPEENAPDRFEKCLEEIKKHKVDFFLNGGDSIFAADYDNITRERVNELWKIWNDTTKGISGFEMHSCLGNHDMWWAAPNKQDKMYGKDYVVKQLGIPNRYYSFDKKGWHFVILDSNNGGGSLDDEQRLWLEKDLQSIPVGMPVVCMSHYPILAVCTHVDGGNHTDSKYISDLFYKHKDKKITCLSGHIHLKDEAIYNNVHYYCNGALSGFWWEPGDKDSAGKTYYKQTPPGYAIIDLFEDGSVVNQYFPHSF</sequence>
<dbReference type="SUPFAM" id="SSF56300">
    <property type="entry name" value="Metallo-dependent phosphatases"/>
    <property type="match status" value="1"/>
</dbReference>
<dbReference type="Pfam" id="PF00149">
    <property type="entry name" value="Metallophos"/>
    <property type="match status" value="1"/>
</dbReference>
<dbReference type="STRING" id="37752.IW18_00515"/>
<evidence type="ECO:0000313" key="3">
    <source>
        <dbReference type="EMBL" id="OXA83659.1"/>
    </source>
</evidence>
<dbReference type="Gene3D" id="3.60.21.10">
    <property type="match status" value="1"/>
</dbReference>
<comment type="caution">
    <text evidence="2">The sequence shown here is derived from an EMBL/GenBank/DDBJ whole genome shotgun (WGS) entry which is preliminary data.</text>
</comment>